<organism evidence="1 2">
    <name type="scientific">Stephania japonica</name>
    <dbReference type="NCBI Taxonomy" id="461633"/>
    <lineage>
        <taxon>Eukaryota</taxon>
        <taxon>Viridiplantae</taxon>
        <taxon>Streptophyta</taxon>
        <taxon>Embryophyta</taxon>
        <taxon>Tracheophyta</taxon>
        <taxon>Spermatophyta</taxon>
        <taxon>Magnoliopsida</taxon>
        <taxon>Ranunculales</taxon>
        <taxon>Menispermaceae</taxon>
        <taxon>Menispermoideae</taxon>
        <taxon>Cissampelideae</taxon>
        <taxon>Stephania</taxon>
    </lineage>
</organism>
<sequence>MASSSATAGARAPRWVPMRGAVLKGILRLAARALCCGCRSSAAVVPSRVG</sequence>
<evidence type="ECO:0000313" key="1">
    <source>
        <dbReference type="EMBL" id="KAK9115852.1"/>
    </source>
</evidence>
<dbReference type="AlphaFoldDB" id="A0AAP0NQA4"/>
<protein>
    <submittedName>
        <fullName evidence="1">Uncharacterized protein</fullName>
    </submittedName>
</protein>
<dbReference type="EMBL" id="JBBNAE010000006">
    <property type="protein sequence ID" value="KAK9115852.1"/>
    <property type="molecule type" value="Genomic_DNA"/>
</dbReference>
<name>A0AAP0NQA4_9MAGN</name>
<gene>
    <name evidence="1" type="ORF">Sjap_014799</name>
</gene>
<proteinExistence type="predicted"/>
<evidence type="ECO:0000313" key="2">
    <source>
        <dbReference type="Proteomes" id="UP001417504"/>
    </source>
</evidence>
<reference evidence="1 2" key="1">
    <citation type="submission" date="2024-01" db="EMBL/GenBank/DDBJ databases">
        <title>Genome assemblies of Stephania.</title>
        <authorList>
            <person name="Yang L."/>
        </authorList>
    </citation>
    <scope>NUCLEOTIDE SEQUENCE [LARGE SCALE GENOMIC DNA]</scope>
    <source>
        <strain evidence="1">QJT</strain>
        <tissue evidence="1">Leaf</tissue>
    </source>
</reference>
<comment type="caution">
    <text evidence="1">The sequence shown here is derived from an EMBL/GenBank/DDBJ whole genome shotgun (WGS) entry which is preliminary data.</text>
</comment>
<accession>A0AAP0NQA4</accession>
<keyword evidence="2" id="KW-1185">Reference proteome</keyword>
<dbReference type="Proteomes" id="UP001417504">
    <property type="component" value="Unassembled WGS sequence"/>
</dbReference>